<comment type="caution">
    <text evidence="1">The sequence shown here is derived from an EMBL/GenBank/DDBJ whole genome shotgun (WGS) entry which is preliminary data.</text>
</comment>
<keyword evidence="2" id="KW-1185">Reference proteome</keyword>
<dbReference type="Gene3D" id="3.80.10.10">
    <property type="entry name" value="Ribonuclease Inhibitor"/>
    <property type="match status" value="1"/>
</dbReference>
<dbReference type="PANTHER" id="PTHR47186:SF3">
    <property type="entry name" value="OS09G0267800 PROTEIN"/>
    <property type="match status" value="1"/>
</dbReference>
<dbReference type="InterPro" id="IPR032675">
    <property type="entry name" value="LRR_dom_sf"/>
</dbReference>
<dbReference type="AlphaFoldDB" id="A0AAV1SJ96"/>
<evidence type="ECO:0000313" key="1">
    <source>
        <dbReference type="EMBL" id="CAK7351367.1"/>
    </source>
</evidence>
<evidence type="ECO:0008006" key="3">
    <source>
        <dbReference type="Google" id="ProtNLM"/>
    </source>
</evidence>
<proteinExistence type="predicted"/>
<accession>A0AAV1SJ96</accession>
<reference evidence="1 2" key="1">
    <citation type="submission" date="2024-01" db="EMBL/GenBank/DDBJ databases">
        <authorList>
            <person name="Waweru B."/>
        </authorList>
    </citation>
    <scope>NUCLEOTIDE SEQUENCE [LARGE SCALE GENOMIC DNA]</scope>
</reference>
<evidence type="ECO:0000313" key="2">
    <source>
        <dbReference type="Proteomes" id="UP001314170"/>
    </source>
</evidence>
<protein>
    <recommendedName>
        <fullName evidence="3">Disease resistance protein</fullName>
    </recommendedName>
</protein>
<organism evidence="1 2">
    <name type="scientific">Dovyalis caffra</name>
    <dbReference type="NCBI Taxonomy" id="77055"/>
    <lineage>
        <taxon>Eukaryota</taxon>
        <taxon>Viridiplantae</taxon>
        <taxon>Streptophyta</taxon>
        <taxon>Embryophyta</taxon>
        <taxon>Tracheophyta</taxon>
        <taxon>Spermatophyta</taxon>
        <taxon>Magnoliopsida</taxon>
        <taxon>eudicotyledons</taxon>
        <taxon>Gunneridae</taxon>
        <taxon>Pentapetalae</taxon>
        <taxon>rosids</taxon>
        <taxon>fabids</taxon>
        <taxon>Malpighiales</taxon>
        <taxon>Salicaceae</taxon>
        <taxon>Flacourtieae</taxon>
        <taxon>Dovyalis</taxon>
    </lineage>
</organism>
<dbReference type="EMBL" id="CAWUPB010001184">
    <property type="protein sequence ID" value="CAK7351367.1"/>
    <property type="molecule type" value="Genomic_DNA"/>
</dbReference>
<name>A0AAV1SJ96_9ROSI</name>
<dbReference type="SUPFAM" id="SSF52058">
    <property type="entry name" value="L domain-like"/>
    <property type="match status" value="1"/>
</dbReference>
<sequence length="265" mass="30178">MTSLRHLKIKSCTRLPRMPDDIGELINLQSLLIFIVGQTRQADIFSVTKPTESLDVDEHKLNGSVRGPRSQTGYRQSAEDAEELLRTILKPNSRIDKLFLNGYPGTQSLDWMNSFTLCNLIVLEDFPKLRTSGTNPVDRLACVNKLTIINCPVLITMPWFPFLQHVEVRNCPLVMVGFVAQLQSLSTLVIDNFPELLNISKALMENNLLLSSLTISSCPKLQFIACKFWRTPEFEVDKNFVGFRIETLCHMWIRESHFSGDLGDY</sequence>
<gene>
    <name evidence="1" type="ORF">DCAF_LOCUS23818</name>
</gene>
<dbReference type="PANTHER" id="PTHR47186">
    <property type="entry name" value="LEUCINE-RICH REPEAT-CONTAINING PROTEIN 57"/>
    <property type="match status" value="1"/>
</dbReference>
<dbReference type="Proteomes" id="UP001314170">
    <property type="component" value="Unassembled WGS sequence"/>
</dbReference>